<dbReference type="Proteomes" id="UP001595925">
    <property type="component" value="Unassembled WGS sequence"/>
</dbReference>
<name>A0ABD5QKX0_9EURY</name>
<organism evidence="2 3">
    <name type="scientific">Saliphagus infecundisoli</name>
    <dbReference type="NCBI Taxonomy" id="1849069"/>
    <lineage>
        <taxon>Archaea</taxon>
        <taxon>Methanobacteriati</taxon>
        <taxon>Methanobacteriota</taxon>
        <taxon>Stenosarchaea group</taxon>
        <taxon>Halobacteria</taxon>
        <taxon>Halobacteriales</taxon>
        <taxon>Natrialbaceae</taxon>
        <taxon>Saliphagus</taxon>
    </lineage>
</organism>
<reference evidence="2 3" key="1">
    <citation type="journal article" date="2019" name="Int. J. Syst. Evol. Microbiol.">
        <title>The Global Catalogue of Microorganisms (GCM) 10K type strain sequencing project: providing services to taxonomists for standard genome sequencing and annotation.</title>
        <authorList>
            <consortium name="The Broad Institute Genomics Platform"/>
            <consortium name="The Broad Institute Genome Sequencing Center for Infectious Disease"/>
            <person name="Wu L."/>
            <person name="Ma J."/>
        </authorList>
    </citation>
    <scope>NUCLEOTIDE SEQUENCE [LARGE SCALE GENOMIC DNA]</scope>
    <source>
        <strain evidence="2 3">CGMCC 1.15824</strain>
    </source>
</reference>
<dbReference type="EMBL" id="JBHSJG010000072">
    <property type="protein sequence ID" value="MFC4990403.1"/>
    <property type="molecule type" value="Genomic_DNA"/>
</dbReference>
<keyword evidence="1" id="KW-0812">Transmembrane</keyword>
<gene>
    <name evidence="2" type="ORF">ACFPFO_22150</name>
</gene>
<proteinExistence type="predicted"/>
<comment type="caution">
    <text evidence="2">The sequence shown here is derived from an EMBL/GenBank/DDBJ whole genome shotgun (WGS) entry which is preliminary data.</text>
</comment>
<feature type="transmembrane region" description="Helical" evidence="1">
    <location>
        <begin position="78"/>
        <end position="111"/>
    </location>
</feature>
<keyword evidence="3" id="KW-1185">Reference proteome</keyword>
<evidence type="ECO:0000256" key="1">
    <source>
        <dbReference type="SAM" id="Phobius"/>
    </source>
</evidence>
<dbReference type="AlphaFoldDB" id="A0ABD5QKX0"/>
<feature type="transmembrane region" description="Helical" evidence="1">
    <location>
        <begin position="219"/>
        <end position="238"/>
    </location>
</feature>
<protein>
    <recommendedName>
        <fullName evidence="4">Glycerophosphoryl diester phosphodiesterase membrane domain-containing protein</fullName>
    </recommendedName>
</protein>
<evidence type="ECO:0008006" key="4">
    <source>
        <dbReference type="Google" id="ProtNLM"/>
    </source>
</evidence>
<dbReference type="RefSeq" id="WP_224828704.1">
    <property type="nucleotide sequence ID" value="NZ_JAIVEF010000009.1"/>
</dbReference>
<dbReference type="InterPro" id="IPR055966">
    <property type="entry name" value="DUF7544"/>
</dbReference>
<accession>A0ABD5QKX0</accession>
<feature type="transmembrane region" description="Helical" evidence="1">
    <location>
        <begin position="188"/>
        <end position="207"/>
    </location>
</feature>
<evidence type="ECO:0000313" key="2">
    <source>
        <dbReference type="EMBL" id="MFC4990403.1"/>
    </source>
</evidence>
<keyword evidence="1" id="KW-1133">Transmembrane helix</keyword>
<feature type="transmembrane region" description="Helical" evidence="1">
    <location>
        <begin position="160"/>
        <end position="181"/>
    </location>
</feature>
<dbReference type="Pfam" id="PF24400">
    <property type="entry name" value="DUF7544"/>
    <property type="match status" value="1"/>
</dbReference>
<evidence type="ECO:0000313" key="3">
    <source>
        <dbReference type="Proteomes" id="UP001595925"/>
    </source>
</evidence>
<feature type="transmembrane region" description="Helical" evidence="1">
    <location>
        <begin position="272"/>
        <end position="295"/>
    </location>
</feature>
<feature type="transmembrane region" description="Helical" evidence="1">
    <location>
        <begin position="132"/>
        <end position="154"/>
    </location>
</feature>
<feature type="transmembrane region" description="Helical" evidence="1">
    <location>
        <begin position="245"/>
        <end position="266"/>
    </location>
</feature>
<keyword evidence="1" id="KW-0472">Membrane</keyword>
<sequence length="341" mass="35813">MTWRALAELRPSLEATKGLLLPFSLRRWLALGVIAFFVSGASGANPNLSMTGGGPSEESPAVDSAPIDGLATLSDAEIVLALLVVGLAVAIGLALLLVGAIMEFVFVRVATERDVRIRGYVGENVSRGASLFLFRLGIVFVLLALFVAPVLAAFVLSPVFVVLAVLLVPAFLLAGVGLWLVLRFTADFIVPVMVVEDLGVLAGWRAFWPALVDDWKQYGVYAVARLLLGIGAGVLAGLGFVAVGLALLVPFGLVGAVVYLVFGVLVGGTWLAIASLVVLAALYALAVLVSGVTCVQVPIQTYLRYYSLFVLGSVTPRFDMVEAVRSEVGDPAGDRSPTDGR</sequence>